<dbReference type="GO" id="GO:0006355">
    <property type="term" value="P:regulation of DNA-templated transcription"/>
    <property type="evidence" value="ECO:0007669"/>
    <property type="project" value="InterPro"/>
</dbReference>
<protein>
    <submittedName>
        <fullName evidence="5">Predicted ATPase</fullName>
    </submittedName>
</protein>
<organism evidence="5 6">
    <name type="scientific">Saccharopolyspora shandongensis</name>
    <dbReference type="NCBI Taxonomy" id="418495"/>
    <lineage>
        <taxon>Bacteria</taxon>
        <taxon>Bacillati</taxon>
        <taxon>Actinomycetota</taxon>
        <taxon>Actinomycetes</taxon>
        <taxon>Pseudonocardiales</taxon>
        <taxon>Pseudonocardiaceae</taxon>
        <taxon>Saccharopolyspora</taxon>
    </lineage>
</organism>
<dbReference type="Pfam" id="PF25872">
    <property type="entry name" value="HTH_77"/>
    <property type="match status" value="1"/>
</dbReference>
<comment type="similarity">
    <text evidence="1">Belongs to the AfsR/DnrI/RedD regulatory family.</text>
</comment>
<sequence>MVSRARTNVADVRFGVLGPLEVRTADGEAVAVPEAKVRALLAALLAHDGPVSADRLIDDLWGVEPPGNPTNTLQTKVSQLRKAIGRGLVTYRSPGYALDVEPDAVDVHRFRRLVAQARQAADPAARRTLLADALALWRGCAFAEFADEPFAQAPIQRLAEERLAAQEEFAETRLELGEHAALAGELGELVSAHPLRERLRAVHVRALYRAGRQGEALASLADLRERLADELGVDPSLELAELQQAVLTQDAALAAPTAPVHDLPVPVTDLVGRDREFAQVKALLSASRLVTLTGPGGVGKTRLAIESARSAAFRDGVRLVELAGIRADGDATCSLEHAVLAELGVQETGAAPVAPADPLVDALRGKEILLVLDNCEHLIIGAAGMAARLLRTLPGLRILATSREALGISGETLLPVPPLDVPPPGSGLDDVRASGAVRLFTARAAATSPGFDVDADNAESVAAICRRLDGIPLALELAATRVRVLGAKTLESRLDDRFGLLTSGPRDAPQRQRTLHDVIDWSWQLLPTAERTVLRRLAIHRGGCTLDSAEAVCSGDGVRPTEVLDLLSRLVDRSLVVATETPAGGRRYRLLESVAAYCLERLEEAREHETLRRRHGEHYLALAEQADPRLRGREQRQWLEWLDAEAVNLRSTLEDAVQHSPDAALRLVNALFWYWFLRGRLSEAKRSLAAALAAGGSGETRAKAAAWYAGIGLLTGEPVEEVDAWRTITDRTDRARARWFLIHAKTTVADLSSTERDVDELVAEFQELDDRWGLGVALSDRTTHRLTRGDMASARRDAECSAELFQELGDVWGLAQASYGLGTVAGITGNYASAERHHTEALRGAEALGLWAEVAYQTSWLGRVALLRHDYARARELHTRAMRVAAERGFTPAEMYAETGLALGARREGRFDEAERHLRRVLEWHRRVEFEPGNSLILAELGFAAEQRGNPDKARELHLSAYRIARRGTDPRAIALTLEGLAGTEALAGHAARAARLLGAAAAARDSVRTPLPPAERLDVERIESAARKALGDEAFDAEHARGSAVPLADIVVNG</sequence>
<keyword evidence="6" id="KW-1185">Reference proteome</keyword>
<dbReference type="Proteomes" id="UP000199529">
    <property type="component" value="Unassembled WGS sequence"/>
</dbReference>
<dbReference type="GO" id="GO:0000160">
    <property type="term" value="P:phosphorelay signal transduction system"/>
    <property type="evidence" value="ECO:0007669"/>
    <property type="project" value="InterPro"/>
</dbReference>
<dbReference type="InterPro" id="IPR027417">
    <property type="entry name" value="P-loop_NTPase"/>
</dbReference>
<dbReference type="InterPro" id="IPR005158">
    <property type="entry name" value="BTAD"/>
</dbReference>
<evidence type="ECO:0000259" key="4">
    <source>
        <dbReference type="PROSITE" id="PS51755"/>
    </source>
</evidence>
<dbReference type="SMART" id="SM01043">
    <property type="entry name" value="BTAD"/>
    <property type="match status" value="1"/>
</dbReference>
<dbReference type="AlphaFoldDB" id="A0A1H2QWT7"/>
<feature type="domain" description="OmpR/PhoB-type" evidence="4">
    <location>
        <begin position="4"/>
        <end position="100"/>
    </location>
</feature>
<dbReference type="SMART" id="SM00862">
    <property type="entry name" value="Trans_reg_C"/>
    <property type="match status" value="1"/>
</dbReference>
<dbReference type="InterPro" id="IPR058852">
    <property type="entry name" value="HTH_77"/>
</dbReference>
<dbReference type="Gene3D" id="1.10.10.10">
    <property type="entry name" value="Winged helix-like DNA-binding domain superfamily/Winged helix DNA-binding domain"/>
    <property type="match status" value="1"/>
</dbReference>
<evidence type="ECO:0000313" key="6">
    <source>
        <dbReference type="Proteomes" id="UP000199529"/>
    </source>
</evidence>
<dbReference type="GO" id="GO:0003677">
    <property type="term" value="F:DNA binding"/>
    <property type="evidence" value="ECO:0007669"/>
    <property type="project" value="UniProtKB-UniRule"/>
</dbReference>
<dbReference type="Gene3D" id="3.40.50.300">
    <property type="entry name" value="P-loop containing nucleotide triphosphate hydrolases"/>
    <property type="match status" value="1"/>
</dbReference>
<dbReference type="PANTHER" id="PTHR47691:SF3">
    <property type="entry name" value="HTH-TYPE TRANSCRIPTIONAL REGULATOR RV0890C-RELATED"/>
    <property type="match status" value="1"/>
</dbReference>
<dbReference type="InterPro" id="IPR011990">
    <property type="entry name" value="TPR-like_helical_dom_sf"/>
</dbReference>
<keyword evidence="2 3" id="KW-0238">DNA-binding</keyword>
<accession>A0A1H2QWT7</accession>
<dbReference type="PROSITE" id="PS51755">
    <property type="entry name" value="OMPR_PHOB"/>
    <property type="match status" value="1"/>
</dbReference>
<dbReference type="SUPFAM" id="SSF48452">
    <property type="entry name" value="TPR-like"/>
    <property type="match status" value="3"/>
</dbReference>
<name>A0A1H2QWT7_9PSEU</name>
<dbReference type="PANTHER" id="PTHR47691">
    <property type="entry name" value="REGULATOR-RELATED"/>
    <property type="match status" value="1"/>
</dbReference>
<dbReference type="SUPFAM" id="SSF46894">
    <property type="entry name" value="C-terminal effector domain of the bipartite response regulators"/>
    <property type="match status" value="1"/>
</dbReference>
<dbReference type="InterPro" id="IPR016032">
    <property type="entry name" value="Sig_transdc_resp-reg_C-effctor"/>
</dbReference>
<dbReference type="Gene3D" id="1.25.40.10">
    <property type="entry name" value="Tetratricopeptide repeat domain"/>
    <property type="match status" value="2"/>
</dbReference>
<gene>
    <name evidence="5" type="ORF">SAMN05216215_1001213</name>
</gene>
<evidence type="ECO:0000256" key="1">
    <source>
        <dbReference type="ARBA" id="ARBA00005820"/>
    </source>
</evidence>
<evidence type="ECO:0000313" key="5">
    <source>
        <dbReference type="EMBL" id="SDW11094.1"/>
    </source>
</evidence>
<dbReference type="Pfam" id="PF03704">
    <property type="entry name" value="BTAD"/>
    <property type="match status" value="1"/>
</dbReference>
<feature type="DNA-binding region" description="OmpR/PhoB-type" evidence="3">
    <location>
        <begin position="4"/>
        <end position="100"/>
    </location>
</feature>
<dbReference type="Pfam" id="PF13424">
    <property type="entry name" value="TPR_12"/>
    <property type="match status" value="1"/>
</dbReference>
<dbReference type="InterPro" id="IPR001867">
    <property type="entry name" value="OmpR/PhoB-type_DNA-bd"/>
</dbReference>
<dbReference type="InterPro" id="IPR036388">
    <property type="entry name" value="WH-like_DNA-bd_sf"/>
</dbReference>
<reference evidence="6" key="1">
    <citation type="submission" date="2016-10" db="EMBL/GenBank/DDBJ databases">
        <authorList>
            <person name="Varghese N."/>
            <person name="Submissions S."/>
        </authorList>
    </citation>
    <scope>NUCLEOTIDE SEQUENCE [LARGE SCALE GENOMIC DNA]</scope>
    <source>
        <strain evidence="6">CGMCC 4.3530</strain>
    </source>
</reference>
<dbReference type="SUPFAM" id="SSF52540">
    <property type="entry name" value="P-loop containing nucleoside triphosphate hydrolases"/>
    <property type="match status" value="1"/>
</dbReference>
<dbReference type="EMBL" id="FNOK01000001">
    <property type="protein sequence ID" value="SDW11094.1"/>
    <property type="molecule type" value="Genomic_DNA"/>
</dbReference>
<dbReference type="Pfam" id="PF00486">
    <property type="entry name" value="Trans_reg_C"/>
    <property type="match status" value="1"/>
</dbReference>
<proteinExistence type="inferred from homology"/>
<evidence type="ECO:0000256" key="2">
    <source>
        <dbReference type="ARBA" id="ARBA00023125"/>
    </source>
</evidence>
<evidence type="ECO:0000256" key="3">
    <source>
        <dbReference type="PROSITE-ProRule" id="PRU01091"/>
    </source>
</evidence>
<dbReference type="STRING" id="418495.SAMN05216215_1001213"/>
<dbReference type="PRINTS" id="PR00364">
    <property type="entry name" value="DISEASERSIST"/>
</dbReference>
<dbReference type="CDD" id="cd15831">
    <property type="entry name" value="BTAD"/>
    <property type="match status" value="1"/>
</dbReference>